<dbReference type="Gene3D" id="3.30.70.580">
    <property type="entry name" value="Pseudouridine synthase I, catalytic domain, N-terminal subdomain"/>
    <property type="match status" value="1"/>
</dbReference>
<dbReference type="GO" id="GO:0003723">
    <property type="term" value="F:RNA binding"/>
    <property type="evidence" value="ECO:0007669"/>
    <property type="project" value="UniProtKB-KW"/>
</dbReference>
<evidence type="ECO:0000256" key="2">
    <source>
        <dbReference type="ARBA" id="ARBA00023235"/>
    </source>
</evidence>
<dbReference type="CDD" id="cd00165">
    <property type="entry name" value="S4"/>
    <property type="match status" value="1"/>
</dbReference>
<dbReference type="GO" id="GO:0000455">
    <property type="term" value="P:enzyme-directed rRNA pseudouridine synthesis"/>
    <property type="evidence" value="ECO:0007669"/>
    <property type="project" value="UniProtKB-ARBA"/>
</dbReference>
<comment type="catalytic activity">
    <reaction evidence="4">
        <text>uridine(2604) in 23S rRNA = pseudouridine(2604) in 23S rRNA</text>
        <dbReference type="Rhea" id="RHEA:38875"/>
        <dbReference type="Rhea" id="RHEA-COMP:10093"/>
        <dbReference type="Rhea" id="RHEA-COMP:10094"/>
        <dbReference type="ChEBI" id="CHEBI:65314"/>
        <dbReference type="ChEBI" id="CHEBI:65315"/>
        <dbReference type="EC" id="5.4.99.21"/>
    </reaction>
</comment>
<comment type="catalytic activity">
    <reaction evidence="3">
        <text>uridine(35) in tRNA(Tyr) = pseudouridine(35) in tRNA(Tyr)</text>
        <dbReference type="Rhea" id="RHEA:60556"/>
        <dbReference type="Rhea" id="RHEA-COMP:15607"/>
        <dbReference type="Rhea" id="RHEA-COMP:15608"/>
        <dbReference type="ChEBI" id="CHEBI:65314"/>
        <dbReference type="ChEBI" id="CHEBI:65315"/>
    </reaction>
</comment>
<evidence type="ECO:0000256" key="3">
    <source>
        <dbReference type="ARBA" id="ARBA00036390"/>
    </source>
</evidence>
<dbReference type="InterPro" id="IPR020103">
    <property type="entry name" value="PsdUridine_synth_cat_dom_sf"/>
</dbReference>
<evidence type="ECO:0000256" key="5">
    <source>
        <dbReference type="PROSITE-ProRule" id="PRU00182"/>
    </source>
</evidence>
<dbReference type="Gene3D" id="3.10.290.10">
    <property type="entry name" value="RNA-binding S4 domain"/>
    <property type="match status" value="1"/>
</dbReference>
<keyword evidence="9" id="KW-1185">Reference proteome</keyword>
<dbReference type="InterPro" id="IPR006145">
    <property type="entry name" value="PsdUridine_synth_RsuA/RluA"/>
</dbReference>
<dbReference type="InterPro" id="IPR002942">
    <property type="entry name" value="S4_RNA-bd"/>
</dbReference>
<dbReference type="InterPro" id="IPR000748">
    <property type="entry name" value="PsdUridine_synth_RsuA/RluB/E/F"/>
</dbReference>
<dbReference type="Pfam" id="PF00849">
    <property type="entry name" value="PseudoU_synth_2"/>
    <property type="match status" value="1"/>
</dbReference>
<reference evidence="8 9" key="1">
    <citation type="submission" date="2015-06" db="EMBL/GenBank/DDBJ databases">
        <title>Genome sequence of Pseudoalteromonas peptidolytica.</title>
        <authorList>
            <person name="Xie B.-B."/>
            <person name="Rong J.-C."/>
            <person name="Qin Q.-L."/>
            <person name="Zhang Y.-Z."/>
        </authorList>
    </citation>
    <scope>NUCLEOTIDE SEQUENCE [LARGE SCALE GENOMIC DNA]</scope>
    <source>
        <strain evidence="8 9">F12-50-A1</strain>
    </source>
</reference>
<dbReference type="InterPro" id="IPR050343">
    <property type="entry name" value="RsuA_PseudoU_synthase"/>
</dbReference>
<sequence length="246" mass="28006">MVLNNSSIQFMSYPMRLAKYLGHCGVCSRRQASRLIDSQRVMVNGRLANHIDHITPEDHITVDNIAVAKPEPRRLFAYYKPVGIDCKVKPHDPHSIYHVLPQSCRVYPIGRLDKDSRGLLLLTNDGELCQRLIHPDQHQEKEYEVQVDKPIDAAFCAKMAAGIPIKGQVTLPCVVEQIAPDRFKIILRQGLNRQIRKMAHYCGYHVIDLHRVRIAALQLTQLQIDSGEIKEIAADFFAQTTTHTQQ</sequence>
<evidence type="ECO:0000256" key="1">
    <source>
        <dbReference type="ARBA" id="ARBA00008348"/>
    </source>
</evidence>
<keyword evidence="2 6" id="KW-0413">Isomerase</keyword>
<dbReference type="InterPro" id="IPR020094">
    <property type="entry name" value="TruA/RsuA/RluB/E/F_N"/>
</dbReference>
<dbReference type="NCBIfam" id="TIGR00093">
    <property type="entry name" value="pseudouridine synthase"/>
    <property type="match status" value="1"/>
</dbReference>
<comment type="similarity">
    <text evidence="1 6">Belongs to the pseudouridine synthase RsuA family.</text>
</comment>
<dbReference type="InterPro" id="IPR036986">
    <property type="entry name" value="S4_RNA-bd_sf"/>
</dbReference>
<evidence type="ECO:0000259" key="7">
    <source>
        <dbReference type="SMART" id="SM00363"/>
    </source>
</evidence>
<keyword evidence="5" id="KW-0694">RNA-binding</keyword>
<evidence type="ECO:0000313" key="8">
    <source>
        <dbReference type="EMBL" id="MBE0347974.1"/>
    </source>
</evidence>
<evidence type="ECO:0000313" key="9">
    <source>
        <dbReference type="Proteomes" id="UP000660708"/>
    </source>
</evidence>
<dbReference type="SMART" id="SM00363">
    <property type="entry name" value="S4"/>
    <property type="match status" value="1"/>
</dbReference>
<dbReference type="InterPro" id="IPR018496">
    <property type="entry name" value="PsdUridine_synth_RsuA/RluB_CS"/>
</dbReference>
<organism evidence="8 9">
    <name type="scientific">Pseudoalteromonas peptidolytica F12-50-A1</name>
    <dbReference type="NCBI Taxonomy" id="1315280"/>
    <lineage>
        <taxon>Bacteria</taxon>
        <taxon>Pseudomonadati</taxon>
        <taxon>Pseudomonadota</taxon>
        <taxon>Gammaproteobacteria</taxon>
        <taxon>Alteromonadales</taxon>
        <taxon>Pseudoalteromonadaceae</taxon>
        <taxon>Pseudoalteromonas</taxon>
    </lineage>
</organism>
<protein>
    <recommendedName>
        <fullName evidence="6">Pseudouridine synthase</fullName>
        <ecNumber evidence="6">5.4.99.-</ecNumber>
    </recommendedName>
</protein>
<dbReference type="SUPFAM" id="SSF55120">
    <property type="entry name" value="Pseudouridine synthase"/>
    <property type="match status" value="1"/>
</dbReference>
<proteinExistence type="inferred from homology"/>
<dbReference type="InterPro" id="IPR042092">
    <property type="entry name" value="PsdUridine_s_RsuA/RluB/E/F_cat"/>
</dbReference>
<dbReference type="AlphaFoldDB" id="A0A8I0T789"/>
<dbReference type="GO" id="GO:0160138">
    <property type="term" value="F:23S rRNA pseudouridine(2604) synthase activity"/>
    <property type="evidence" value="ECO:0007669"/>
    <property type="project" value="UniProtKB-EC"/>
</dbReference>
<comment type="caution">
    <text evidence="8">The sequence shown here is derived from an EMBL/GenBank/DDBJ whole genome shotgun (WGS) entry which is preliminary data.</text>
</comment>
<dbReference type="PROSITE" id="PS01149">
    <property type="entry name" value="PSI_RSU"/>
    <property type="match status" value="1"/>
</dbReference>
<dbReference type="EC" id="5.4.99.-" evidence="6"/>
<dbReference type="Pfam" id="PF01479">
    <property type="entry name" value="S4"/>
    <property type="match status" value="1"/>
</dbReference>
<feature type="domain" description="RNA-binding S4" evidence="7">
    <location>
        <begin position="15"/>
        <end position="80"/>
    </location>
</feature>
<dbReference type="PANTHER" id="PTHR47683:SF2">
    <property type="entry name" value="RNA-BINDING S4 DOMAIN-CONTAINING PROTEIN"/>
    <property type="match status" value="1"/>
</dbReference>
<gene>
    <name evidence="8" type="primary">rsuA</name>
    <name evidence="8" type="ORF">PPEP_a4372</name>
</gene>
<dbReference type="SUPFAM" id="SSF55174">
    <property type="entry name" value="Alpha-L RNA-binding motif"/>
    <property type="match status" value="1"/>
</dbReference>
<name>A0A8I0T789_9GAMM</name>
<evidence type="ECO:0000256" key="4">
    <source>
        <dbReference type="ARBA" id="ARBA00036535"/>
    </source>
</evidence>
<dbReference type="Proteomes" id="UP000660708">
    <property type="component" value="Unassembled WGS sequence"/>
</dbReference>
<accession>A0A8I0T789</accession>
<evidence type="ECO:0000256" key="6">
    <source>
        <dbReference type="RuleBase" id="RU003887"/>
    </source>
</evidence>
<dbReference type="EMBL" id="AQHF01000029">
    <property type="protein sequence ID" value="MBE0347974.1"/>
    <property type="molecule type" value="Genomic_DNA"/>
</dbReference>
<dbReference type="Gene3D" id="3.30.70.1560">
    <property type="entry name" value="Alpha-L RNA-binding motif"/>
    <property type="match status" value="1"/>
</dbReference>
<dbReference type="PROSITE" id="PS50889">
    <property type="entry name" value="S4"/>
    <property type="match status" value="1"/>
</dbReference>
<dbReference type="PANTHER" id="PTHR47683">
    <property type="entry name" value="PSEUDOURIDINE SYNTHASE FAMILY PROTEIN-RELATED"/>
    <property type="match status" value="1"/>
</dbReference>
<dbReference type="FunFam" id="3.30.70.1560:FF:000002">
    <property type="entry name" value="Pseudouridine synthase"/>
    <property type="match status" value="1"/>
</dbReference>